<protein>
    <recommendedName>
        <fullName evidence="6">Peptidyl-tRNA hydrolase</fullName>
        <ecNumber evidence="1">3.1.1.29</ecNumber>
    </recommendedName>
</protein>
<dbReference type="KEGG" id="nti:DNFV4_01051"/>
<dbReference type="EC" id="3.1.1.29" evidence="1"/>
<sequence>MVGEGSIGSNRVLLAGPLGWMNESGPPLRALLNDYQISPDRLIVIHDDLDMEFGRLRLRRAGGSGGHNGLKSILQSLGTPEFCRLKIGIGRPAPGQDSADYVLEPFSDEETERLPDILDRAIRAVECVVAEGIEAAMNRFNPLASEA</sequence>
<dbReference type="Proteomes" id="UP001179121">
    <property type="component" value="Chromosome"/>
</dbReference>
<dbReference type="CDD" id="cd00462">
    <property type="entry name" value="PTH"/>
    <property type="match status" value="1"/>
</dbReference>
<dbReference type="InterPro" id="IPR001328">
    <property type="entry name" value="Pept_tRNA_hydro"/>
</dbReference>
<organism evidence="7 8">
    <name type="scientific">Nitrospira tepida</name>
    <dbReference type="NCBI Taxonomy" id="2973512"/>
    <lineage>
        <taxon>Bacteria</taxon>
        <taxon>Pseudomonadati</taxon>
        <taxon>Nitrospirota</taxon>
        <taxon>Nitrospiria</taxon>
        <taxon>Nitrospirales</taxon>
        <taxon>Nitrospiraceae</taxon>
        <taxon>Nitrospira</taxon>
    </lineage>
</organism>
<evidence type="ECO:0000313" key="7">
    <source>
        <dbReference type="EMBL" id="CAI4030623.1"/>
    </source>
</evidence>
<evidence type="ECO:0000256" key="1">
    <source>
        <dbReference type="ARBA" id="ARBA00013260"/>
    </source>
</evidence>
<evidence type="ECO:0000256" key="6">
    <source>
        <dbReference type="ARBA" id="ARBA00050038"/>
    </source>
</evidence>
<keyword evidence="2" id="KW-0820">tRNA-binding</keyword>
<dbReference type="SUPFAM" id="SSF53178">
    <property type="entry name" value="Peptidyl-tRNA hydrolase-like"/>
    <property type="match status" value="1"/>
</dbReference>
<dbReference type="Gene3D" id="3.40.50.1470">
    <property type="entry name" value="Peptidyl-tRNA hydrolase"/>
    <property type="match status" value="1"/>
</dbReference>
<dbReference type="Pfam" id="PF01195">
    <property type="entry name" value="Pept_tRNA_hydro"/>
    <property type="match status" value="1"/>
</dbReference>
<dbReference type="PANTHER" id="PTHR17224:SF1">
    <property type="entry name" value="PEPTIDYL-TRNA HYDROLASE"/>
    <property type="match status" value="1"/>
</dbReference>
<reference evidence="7" key="1">
    <citation type="submission" date="2022-10" db="EMBL/GenBank/DDBJ databases">
        <authorList>
            <person name="Koch H."/>
        </authorList>
    </citation>
    <scope>NUCLEOTIDE SEQUENCE</scope>
    <source>
        <strain evidence="7">DNF</strain>
    </source>
</reference>
<keyword evidence="4" id="KW-0694">RNA-binding</keyword>
<dbReference type="GO" id="GO:0000049">
    <property type="term" value="F:tRNA binding"/>
    <property type="evidence" value="ECO:0007669"/>
    <property type="project" value="UniProtKB-KW"/>
</dbReference>
<evidence type="ECO:0000256" key="4">
    <source>
        <dbReference type="ARBA" id="ARBA00022884"/>
    </source>
</evidence>
<dbReference type="InterPro" id="IPR018171">
    <property type="entry name" value="Pept_tRNA_hydro_CS"/>
</dbReference>
<accession>A0AA86TA08</accession>
<evidence type="ECO:0000256" key="5">
    <source>
        <dbReference type="ARBA" id="ARBA00038063"/>
    </source>
</evidence>
<comment type="similarity">
    <text evidence="5">Belongs to the PTH family.</text>
</comment>
<dbReference type="InterPro" id="IPR036416">
    <property type="entry name" value="Pept_tRNA_hydro_sf"/>
</dbReference>
<evidence type="ECO:0000313" key="8">
    <source>
        <dbReference type="Proteomes" id="UP001179121"/>
    </source>
</evidence>
<evidence type="ECO:0000256" key="3">
    <source>
        <dbReference type="ARBA" id="ARBA00022801"/>
    </source>
</evidence>
<gene>
    <name evidence="7" type="ORF">DNFV4_01051</name>
</gene>
<dbReference type="NCBIfam" id="TIGR00447">
    <property type="entry name" value="pth"/>
    <property type="match status" value="1"/>
</dbReference>
<dbReference type="EMBL" id="OX365700">
    <property type="protein sequence ID" value="CAI4030623.1"/>
    <property type="molecule type" value="Genomic_DNA"/>
</dbReference>
<keyword evidence="3 7" id="KW-0378">Hydrolase</keyword>
<evidence type="ECO:0000256" key="2">
    <source>
        <dbReference type="ARBA" id="ARBA00022555"/>
    </source>
</evidence>
<proteinExistence type="inferred from homology"/>
<dbReference type="AlphaFoldDB" id="A0AA86TA08"/>
<name>A0AA86TA08_9BACT</name>
<dbReference type="PANTHER" id="PTHR17224">
    <property type="entry name" value="PEPTIDYL-TRNA HYDROLASE"/>
    <property type="match status" value="1"/>
</dbReference>
<keyword evidence="8" id="KW-1185">Reference proteome</keyword>
<dbReference type="PROSITE" id="PS01196">
    <property type="entry name" value="PEPT_TRNA_HYDROL_2"/>
    <property type="match status" value="1"/>
</dbReference>
<dbReference type="GO" id="GO:0004045">
    <property type="term" value="F:peptidyl-tRNA hydrolase activity"/>
    <property type="evidence" value="ECO:0007669"/>
    <property type="project" value="UniProtKB-EC"/>
</dbReference>